<keyword evidence="2" id="KW-0812">Transmembrane</keyword>
<organism evidence="3 4">
    <name type="scientific">Channa striata</name>
    <name type="common">Snakehead murrel</name>
    <name type="synonym">Ophicephalus striatus</name>
    <dbReference type="NCBI Taxonomy" id="64152"/>
    <lineage>
        <taxon>Eukaryota</taxon>
        <taxon>Metazoa</taxon>
        <taxon>Chordata</taxon>
        <taxon>Craniata</taxon>
        <taxon>Vertebrata</taxon>
        <taxon>Euteleostomi</taxon>
        <taxon>Actinopterygii</taxon>
        <taxon>Neopterygii</taxon>
        <taxon>Teleostei</taxon>
        <taxon>Neoteleostei</taxon>
        <taxon>Acanthomorphata</taxon>
        <taxon>Anabantaria</taxon>
        <taxon>Anabantiformes</taxon>
        <taxon>Channoidei</taxon>
        <taxon>Channidae</taxon>
        <taxon>Channa</taxon>
    </lineage>
</organism>
<keyword evidence="2" id="KW-1133">Transmembrane helix</keyword>
<proteinExistence type="predicted"/>
<evidence type="ECO:0000256" key="1">
    <source>
        <dbReference type="SAM" id="MobiDB-lite"/>
    </source>
</evidence>
<feature type="compositionally biased region" description="Low complexity" evidence="1">
    <location>
        <begin position="288"/>
        <end position="305"/>
    </location>
</feature>
<dbReference type="EMBL" id="JAUPFM010000010">
    <property type="protein sequence ID" value="KAK2840360.1"/>
    <property type="molecule type" value="Genomic_DNA"/>
</dbReference>
<keyword evidence="2" id="KW-0472">Membrane</keyword>
<accession>A0AA88SP72</accession>
<feature type="region of interest" description="Disordered" evidence="1">
    <location>
        <begin position="78"/>
        <end position="101"/>
    </location>
</feature>
<protein>
    <submittedName>
        <fullName evidence="3">Uncharacterized protein</fullName>
    </submittedName>
</protein>
<feature type="transmembrane region" description="Helical" evidence="2">
    <location>
        <begin position="311"/>
        <end position="335"/>
    </location>
</feature>
<sequence>MEPEEIIRALREEISRLRVELKYERVRANHRDRDLQSEIHLLQKQVECQADLTENYKNLYVAAQTGFEGLVKRLRQRLSQDSHTGEGRDQPDAEPDDDPDMVNVVTAMEGLWVQWRHHEDPPEDETARVRQEVFFHKLTEQPDTETTQNDEEGETVRAPRPETHVDAASPGPQCEDAGVACVSGCLDESDDEGLFSPTFHPVAASVGVRMETSNMDSLSQEVDQENLRDESLTFASVNKQQDMWTNETVYLVAAIDHLSQEVVAEAKDRKEESLTLASVNEQLDTGEPETAAAEPPQQEAESPSGWFSSKLVTGACAGAAAVAGVGAVAVALYYLC</sequence>
<feature type="region of interest" description="Disordered" evidence="1">
    <location>
        <begin position="279"/>
        <end position="305"/>
    </location>
</feature>
<gene>
    <name evidence="3" type="ORF">Q5P01_014100</name>
</gene>
<reference evidence="3" key="1">
    <citation type="submission" date="2023-07" db="EMBL/GenBank/DDBJ databases">
        <title>Chromosome-level Genome Assembly of Striped Snakehead (Channa striata).</title>
        <authorList>
            <person name="Liu H."/>
        </authorList>
    </citation>
    <scope>NUCLEOTIDE SEQUENCE</scope>
    <source>
        <strain evidence="3">Gz</strain>
        <tissue evidence="3">Muscle</tissue>
    </source>
</reference>
<keyword evidence="4" id="KW-1185">Reference proteome</keyword>
<dbReference type="Proteomes" id="UP001187415">
    <property type="component" value="Unassembled WGS sequence"/>
</dbReference>
<feature type="compositionally biased region" description="Basic and acidic residues" evidence="1">
    <location>
        <begin position="78"/>
        <end position="91"/>
    </location>
</feature>
<name>A0AA88SP72_CHASR</name>
<dbReference type="AlphaFoldDB" id="A0AA88SP72"/>
<evidence type="ECO:0000313" key="4">
    <source>
        <dbReference type="Proteomes" id="UP001187415"/>
    </source>
</evidence>
<evidence type="ECO:0000313" key="3">
    <source>
        <dbReference type="EMBL" id="KAK2840360.1"/>
    </source>
</evidence>
<evidence type="ECO:0000256" key="2">
    <source>
        <dbReference type="SAM" id="Phobius"/>
    </source>
</evidence>
<comment type="caution">
    <text evidence="3">The sequence shown here is derived from an EMBL/GenBank/DDBJ whole genome shotgun (WGS) entry which is preliminary data.</text>
</comment>